<name>A0A6S5TF31_PSEPU</name>
<dbReference type="Proteomes" id="UP000515680">
    <property type="component" value="Chromosome"/>
</dbReference>
<organism evidence="1 2">
    <name type="scientific">Pseudomonas putida</name>
    <name type="common">Arthrobacter siderocapsulatus</name>
    <dbReference type="NCBI Taxonomy" id="303"/>
    <lineage>
        <taxon>Bacteria</taxon>
        <taxon>Pseudomonadati</taxon>
        <taxon>Pseudomonadota</taxon>
        <taxon>Gammaproteobacteria</taxon>
        <taxon>Pseudomonadales</taxon>
        <taxon>Pseudomonadaceae</taxon>
        <taxon>Pseudomonas</taxon>
    </lineage>
</organism>
<protein>
    <submittedName>
        <fullName evidence="1">Uncharacterized protein</fullName>
    </submittedName>
</protein>
<accession>A0A6S5TF31</accession>
<gene>
    <name evidence="1" type="ORF">WP8W18C01_13110</name>
</gene>
<evidence type="ECO:0000313" key="2">
    <source>
        <dbReference type="Proteomes" id="UP000515680"/>
    </source>
</evidence>
<reference evidence="1 2" key="1">
    <citation type="submission" date="2019-12" db="EMBL/GenBank/DDBJ databases">
        <title>complete genome sequences of Pseudomonas putida str. WP8-W18-CRE-01 isolated from wastewater treatment plant effluent.</title>
        <authorList>
            <person name="Sekizuka T."/>
            <person name="Itokawa K."/>
            <person name="Yatsu K."/>
            <person name="Inamine Y."/>
            <person name="Kuroda M."/>
        </authorList>
    </citation>
    <scope>NUCLEOTIDE SEQUENCE [LARGE SCALE GENOMIC DNA]</scope>
    <source>
        <strain evidence="1 2">WP8-W18-CRE-01</strain>
    </source>
</reference>
<evidence type="ECO:0000313" key="1">
    <source>
        <dbReference type="EMBL" id="BBT38970.1"/>
    </source>
</evidence>
<proteinExistence type="predicted"/>
<dbReference type="EMBL" id="AP022227">
    <property type="protein sequence ID" value="BBT38970.1"/>
    <property type="molecule type" value="Genomic_DNA"/>
</dbReference>
<dbReference type="AlphaFoldDB" id="A0A6S5TF31"/>
<sequence>MVRDKVGHMTEPWSSLVLLTVCRVKNILSLCMLTYRSTSNWGYK</sequence>